<evidence type="ECO:0000313" key="2">
    <source>
        <dbReference type="EMBL" id="NXS12560.1"/>
    </source>
</evidence>
<evidence type="ECO:0000259" key="1">
    <source>
        <dbReference type="PROSITE" id="PS50188"/>
    </source>
</evidence>
<dbReference type="InterPro" id="IPR001870">
    <property type="entry name" value="B30.2/SPRY"/>
</dbReference>
<protein>
    <submittedName>
        <fullName evidence="2">TRI15 protein</fullName>
    </submittedName>
</protein>
<sequence>LSSGQRVPLGPLGVSPRLRVALDYERGQVAFFDAPRRRLIFAFPSASFGGSRLRPWFLVWGQGARVTLCP</sequence>
<comment type="caution">
    <text evidence="2">The sequence shown here is derived from an EMBL/GenBank/DDBJ whole genome shotgun (WGS) entry which is preliminary data.</text>
</comment>
<dbReference type="InterPro" id="IPR043136">
    <property type="entry name" value="B30.2/SPRY_sf"/>
</dbReference>
<dbReference type="EMBL" id="VYZS01204230">
    <property type="protein sequence ID" value="NXS12560.1"/>
    <property type="molecule type" value="Genomic_DNA"/>
</dbReference>
<accession>A0A7L2RTA0</accession>
<gene>
    <name evidence="2" type="primary">Trim15</name>
    <name evidence="2" type="ORF">NEOCOR_R09214</name>
</gene>
<organism evidence="2 3">
    <name type="scientific">Neodrepanis coruscans</name>
    <name type="common">wattled asity</name>
    <dbReference type="NCBI Taxonomy" id="254563"/>
    <lineage>
        <taxon>Eukaryota</taxon>
        <taxon>Metazoa</taxon>
        <taxon>Chordata</taxon>
        <taxon>Craniata</taxon>
        <taxon>Vertebrata</taxon>
        <taxon>Euteleostomi</taxon>
        <taxon>Archelosauria</taxon>
        <taxon>Archosauria</taxon>
        <taxon>Dinosauria</taxon>
        <taxon>Saurischia</taxon>
        <taxon>Theropoda</taxon>
        <taxon>Coelurosauria</taxon>
        <taxon>Aves</taxon>
        <taxon>Neognathae</taxon>
        <taxon>Neoaves</taxon>
        <taxon>Telluraves</taxon>
        <taxon>Australaves</taxon>
        <taxon>Passeriformes</taxon>
        <taxon>Philepittidae</taxon>
        <taxon>Neodrepanis</taxon>
    </lineage>
</organism>
<evidence type="ECO:0000313" key="3">
    <source>
        <dbReference type="Proteomes" id="UP000560066"/>
    </source>
</evidence>
<dbReference type="PROSITE" id="PS50188">
    <property type="entry name" value="B302_SPRY"/>
    <property type="match status" value="1"/>
</dbReference>
<feature type="non-terminal residue" evidence="2">
    <location>
        <position position="1"/>
    </location>
</feature>
<feature type="domain" description="B30.2/SPRY" evidence="1">
    <location>
        <begin position="1"/>
        <end position="70"/>
    </location>
</feature>
<dbReference type="Proteomes" id="UP000560066">
    <property type="component" value="Unassembled WGS sequence"/>
</dbReference>
<feature type="non-terminal residue" evidence="2">
    <location>
        <position position="70"/>
    </location>
</feature>
<dbReference type="SUPFAM" id="SSF49899">
    <property type="entry name" value="Concanavalin A-like lectins/glucanases"/>
    <property type="match status" value="1"/>
</dbReference>
<dbReference type="Gene3D" id="2.60.120.920">
    <property type="match status" value="1"/>
</dbReference>
<keyword evidence="3" id="KW-1185">Reference proteome</keyword>
<dbReference type="OrthoDB" id="9049620at2759"/>
<dbReference type="InterPro" id="IPR013320">
    <property type="entry name" value="ConA-like_dom_sf"/>
</dbReference>
<dbReference type="AlphaFoldDB" id="A0A7L2RTA0"/>
<name>A0A7L2RTA0_9PASS</name>
<proteinExistence type="predicted"/>
<reference evidence="2 3" key="1">
    <citation type="submission" date="2019-09" db="EMBL/GenBank/DDBJ databases">
        <title>Bird 10,000 Genomes (B10K) Project - Family phase.</title>
        <authorList>
            <person name="Zhang G."/>
        </authorList>
    </citation>
    <scope>NUCLEOTIDE SEQUENCE [LARGE SCALE GENOMIC DNA]</scope>
    <source>
        <strain evidence="2">B10K-DU-002-79</strain>
    </source>
</reference>